<dbReference type="AlphaFoldDB" id="A0AAE0KVR4"/>
<reference evidence="1 2" key="1">
    <citation type="journal article" date="2015" name="Genome Biol. Evol.">
        <title>Comparative Genomics of a Bacterivorous Green Alga Reveals Evolutionary Causalities and Consequences of Phago-Mixotrophic Mode of Nutrition.</title>
        <authorList>
            <person name="Burns J.A."/>
            <person name="Paasch A."/>
            <person name="Narechania A."/>
            <person name="Kim E."/>
        </authorList>
    </citation>
    <scope>NUCLEOTIDE SEQUENCE [LARGE SCALE GENOMIC DNA]</scope>
    <source>
        <strain evidence="1 2">PLY_AMNH</strain>
    </source>
</reference>
<proteinExistence type="predicted"/>
<evidence type="ECO:0000313" key="2">
    <source>
        <dbReference type="Proteomes" id="UP001190700"/>
    </source>
</evidence>
<dbReference type="EMBL" id="LGRX02016107">
    <property type="protein sequence ID" value="KAK3262561.1"/>
    <property type="molecule type" value="Genomic_DNA"/>
</dbReference>
<comment type="caution">
    <text evidence="1">The sequence shown here is derived from an EMBL/GenBank/DDBJ whole genome shotgun (WGS) entry which is preliminary data.</text>
</comment>
<dbReference type="Proteomes" id="UP001190700">
    <property type="component" value="Unassembled WGS sequence"/>
</dbReference>
<name>A0AAE0KVR4_9CHLO</name>
<keyword evidence="2" id="KW-1185">Reference proteome</keyword>
<accession>A0AAE0KVR4</accession>
<sequence length="83" mass="9188">MPHILLDTYPIGLQTMSARNPPDATNANGDVSGKEEFRGVDVIKRVAKSSMGDKSSTFSGNEPRRLELWDSIYAQDCTIQIDM</sequence>
<evidence type="ECO:0000313" key="1">
    <source>
        <dbReference type="EMBL" id="KAK3262561.1"/>
    </source>
</evidence>
<gene>
    <name evidence="1" type="ORF">CYMTET_28590</name>
</gene>
<organism evidence="1 2">
    <name type="scientific">Cymbomonas tetramitiformis</name>
    <dbReference type="NCBI Taxonomy" id="36881"/>
    <lineage>
        <taxon>Eukaryota</taxon>
        <taxon>Viridiplantae</taxon>
        <taxon>Chlorophyta</taxon>
        <taxon>Pyramimonadophyceae</taxon>
        <taxon>Pyramimonadales</taxon>
        <taxon>Pyramimonadaceae</taxon>
        <taxon>Cymbomonas</taxon>
    </lineage>
</organism>
<protein>
    <submittedName>
        <fullName evidence="1">Uncharacterized protein</fullName>
    </submittedName>
</protein>